<accession>A0A8S5PNC6</accession>
<evidence type="ECO:0000313" key="1">
    <source>
        <dbReference type="EMBL" id="DAE08671.1"/>
    </source>
</evidence>
<sequence length="33" mass="3731">MLGSLEELLFHNGAICCVREGGESQKEYKRCVM</sequence>
<dbReference type="EMBL" id="BK015472">
    <property type="protein sequence ID" value="DAE08671.1"/>
    <property type="molecule type" value="Genomic_DNA"/>
</dbReference>
<proteinExistence type="predicted"/>
<name>A0A8S5PNC6_9CAUD</name>
<reference evidence="1" key="1">
    <citation type="journal article" date="2021" name="Proc. Natl. Acad. Sci. U.S.A.">
        <title>A Catalog of Tens of Thousands of Viruses from Human Metagenomes Reveals Hidden Associations with Chronic Diseases.</title>
        <authorList>
            <person name="Tisza M.J."/>
            <person name="Buck C.B."/>
        </authorList>
    </citation>
    <scope>NUCLEOTIDE SEQUENCE</scope>
    <source>
        <strain evidence="1">CtwwN25</strain>
    </source>
</reference>
<protein>
    <submittedName>
        <fullName evidence="1">Uncharacterized protein</fullName>
    </submittedName>
</protein>
<organism evidence="1">
    <name type="scientific">Myoviridae sp. ctwwN25</name>
    <dbReference type="NCBI Taxonomy" id="2825209"/>
    <lineage>
        <taxon>Viruses</taxon>
        <taxon>Duplodnaviria</taxon>
        <taxon>Heunggongvirae</taxon>
        <taxon>Uroviricota</taxon>
        <taxon>Caudoviricetes</taxon>
    </lineage>
</organism>